<evidence type="ECO:0000313" key="1">
    <source>
        <dbReference type="EMBL" id="SDZ15015.1"/>
    </source>
</evidence>
<name>A0A1H3QPT0_9BACT</name>
<gene>
    <name evidence="1" type="ORF">SAMN05444412_106215</name>
</gene>
<evidence type="ECO:0000313" key="2">
    <source>
        <dbReference type="Proteomes" id="UP000199663"/>
    </source>
</evidence>
<organism evidence="1 2">
    <name type="scientific">Rhodonellum ikkaensis</name>
    <dbReference type="NCBI Taxonomy" id="336829"/>
    <lineage>
        <taxon>Bacteria</taxon>
        <taxon>Pseudomonadati</taxon>
        <taxon>Bacteroidota</taxon>
        <taxon>Cytophagia</taxon>
        <taxon>Cytophagales</taxon>
        <taxon>Cytophagaceae</taxon>
        <taxon>Rhodonellum</taxon>
    </lineage>
</organism>
<dbReference type="Proteomes" id="UP000199663">
    <property type="component" value="Unassembled WGS sequence"/>
</dbReference>
<proteinExistence type="predicted"/>
<comment type="caution">
    <text evidence="1">The sequence shown here is derived from an EMBL/GenBank/DDBJ whole genome shotgun (WGS) entry which is preliminary data.</text>
</comment>
<dbReference type="EMBL" id="FNQC01000006">
    <property type="protein sequence ID" value="SDZ15015.1"/>
    <property type="molecule type" value="Genomic_DNA"/>
</dbReference>
<sequence>MLLLANHWQTFREFGFFSLENNKHSL</sequence>
<accession>A0A1H3QPT0</accession>
<protein>
    <submittedName>
        <fullName evidence="1">Uncharacterized protein</fullName>
    </submittedName>
</protein>
<keyword evidence="2" id="KW-1185">Reference proteome</keyword>
<reference evidence="1 2" key="1">
    <citation type="submission" date="2016-10" db="EMBL/GenBank/DDBJ databases">
        <authorList>
            <person name="Varghese N."/>
            <person name="Submissions S."/>
        </authorList>
    </citation>
    <scope>NUCLEOTIDE SEQUENCE [LARGE SCALE GENOMIC DNA]</scope>
    <source>
        <strain evidence="1 2">DSM 17997</strain>
    </source>
</reference>